<evidence type="ECO:0000256" key="6">
    <source>
        <dbReference type="ARBA" id="ARBA00023136"/>
    </source>
</evidence>
<evidence type="ECO:0000256" key="4">
    <source>
        <dbReference type="ARBA" id="ARBA00022692"/>
    </source>
</evidence>
<dbReference type="Proteomes" id="UP000191285">
    <property type="component" value="Unassembled WGS sequence"/>
</dbReference>
<dbReference type="AlphaFoldDB" id="A0A1V6SYT8"/>
<keyword evidence="3 7" id="KW-0813">Transport</keyword>
<evidence type="ECO:0000256" key="8">
    <source>
        <dbReference type="SAM" id="Phobius"/>
    </source>
</evidence>
<feature type="transmembrane region" description="Helical" evidence="8">
    <location>
        <begin position="186"/>
        <end position="208"/>
    </location>
</feature>
<dbReference type="PRINTS" id="PR00171">
    <property type="entry name" value="SUGRTRNSPORT"/>
</dbReference>
<proteinExistence type="inferred from homology"/>
<feature type="transmembrane region" description="Helical" evidence="8">
    <location>
        <begin position="156"/>
        <end position="174"/>
    </location>
</feature>
<dbReference type="Gene3D" id="1.20.1250.20">
    <property type="entry name" value="MFS general substrate transporter like domains"/>
    <property type="match status" value="1"/>
</dbReference>
<dbReference type="InterPro" id="IPR050360">
    <property type="entry name" value="MFS_Sugar_Transporters"/>
</dbReference>
<comment type="similarity">
    <text evidence="2 7">Belongs to the major facilitator superfamily. Sugar transporter (TC 2.A.1.1) family.</text>
</comment>
<feature type="transmembrane region" description="Helical" evidence="8">
    <location>
        <begin position="271"/>
        <end position="294"/>
    </location>
</feature>
<dbReference type="GO" id="GO:0005351">
    <property type="term" value="F:carbohydrate:proton symporter activity"/>
    <property type="evidence" value="ECO:0007669"/>
    <property type="project" value="TreeGrafter"/>
</dbReference>
<evidence type="ECO:0000259" key="9">
    <source>
        <dbReference type="PROSITE" id="PS50850"/>
    </source>
</evidence>
<dbReference type="InterPro" id="IPR005828">
    <property type="entry name" value="MFS_sugar_transport-like"/>
</dbReference>
<dbReference type="GO" id="GO:0016020">
    <property type="term" value="C:membrane"/>
    <property type="evidence" value="ECO:0007669"/>
    <property type="project" value="UniProtKB-SubCell"/>
</dbReference>
<feature type="transmembrane region" description="Helical" evidence="8">
    <location>
        <begin position="341"/>
        <end position="361"/>
    </location>
</feature>
<feature type="transmembrane region" description="Helical" evidence="8">
    <location>
        <begin position="373"/>
        <end position="396"/>
    </location>
</feature>
<feature type="transmembrane region" description="Helical" evidence="8">
    <location>
        <begin position="12"/>
        <end position="30"/>
    </location>
</feature>
<evidence type="ECO:0000256" key="5">
    <source>
        <dbReference type="ARBA" id="ARBA00022989"/>
    </source>
</evidence>
<organism evidence="10 11">
    <name type="scientific">Penicillium steckii</name>
    <dbReference type="NCBI Taxonomy" id="303698"/>
    <lineage>
        <taxon>Eukaryota</taxon>
        <taxon>Fungi</taxon>
        <taxon>Dikarya</taxon>
        <taxon>Ascomycota</taxon>
        <taxon>Pezizomycotina</taxon>
        <taxon>Eurotiomycetes</taxon>
        <taxon>Eurotiomycetidae</taxon>
        <taxon>Eurotiales</taxon>
        <taxon>Aspergillaceae</taxon>
        <taxon>Penicillium</taxon>
    </lineage>
</organism>
<dbReference type="NCBIfam" id="TIGR00879">
    <property type="entry name" value="SP"/>
    <property type="match status" value="1"/>
</dbReference>
<feature type="transmembrane region" description="Helical" evidence="8">
    <location>
        <begin position="123"/>
        <end position="144"/>
    </location>
</feature>
<dbReference type="InterPro" id="IPR020846">
    <property type="entry name" value="MFS_dom"/>
</dbReference>
<keyword evidence="4 8" id="KW-0812">Transmembrane</keyword>
<dbReference type="PANTHER" id="PTHR48022:SF45">
    <property type="entry name" value="MAJOR FACILITATOR SUPERFAMILY (MFS) PROFILE DOMAIN-CONTAINING PROTEIN-RELATED"/>
    <property type="match status" value="1"/>
</dbReference>
<keyword evidence="11" id="KW-1185">Reference proteome</keyword>
<dbReference type="SUPFAM" id="SSF103473">
    <property type="entry name" value="MFS general substrate transporter"/>
    <property type="match status" value="1"/>
</dbReference>
<feature type="domain" description="Major facilitator superfamily (MFS) profile" evidence="9">
    <location>
        <begin position="17"/>
        <end position="461"/>
    </location>
</feature>
<dbReference type="PANTHER" id="PTHR48022">
    <property type="entry name" value="PLASTIDIC GLUCOSE TRANSPORTER 4"/>
    <property type="match status" value="1"/>
</dbReference>
<dbReference type="InterPro" id="IPR003663">
    <property type="entry name" value="Sugar/inositol_transpt"/>
</dbReference>
<evidence type="ECO:0000256" key="1">
    <source>
        <dbReference type="ARBA" id="ARBA00004141"/>
    </source>
</evidence>
<dbReference type="Pfam" id="PF00083">
    <property type="entry name" value="Sugar_tr"/>
    <property type="match status" value="1"/>
</dbReference>
<comment type="subcellular location">
    <subcellularLocation>
        <location evidence="1">Membrane</location>
        <topology evidence="1">Multi-pass membrane protein</topology>
    </subcellularLocation>
</comment>
<keyword evidence="5 8" id="KW-1133">Transmembrane helix</keyword>
<evidence type="ECO:0000313" key="11">
    <source>
        <dbReference type="Proteomes" id="UP000191285"/>
    </source>
</evidence>
<feature type="transmembrane region" description="Helical" evidence="8">
    <location>
        <begin position="66"/>
        <end position="86"/>
    </location>
</feature>
<gene>
    <name evidence="10" type="ORF">PENSTE_c016G09585</name>
</gene>
<feature type="transmembrane region" description="Helical" evidence="8">
    <location>
        <begin position="408"/>
        <end position="430"/>
    </location>
</feature>
<dbReference type="EMBL" id="MLKD01000016">
    <property type="protein sequence ID" value="OQE19126.1"/>
    <property type="molecule type" value="Genomic_DNA"/>
</dbReference>
<feature type="transmembrane region" description="Helical" evidence="8">
    <location>
        <begin position="314"/>
        <end position="334"/>
    </location>
</feature>
<protein>
    <recommendedName>
        <fullName evidence="9">Major facilitator superfamily (MFS) profile domain-containing protein</fullName>
    </recommendedName>
</protein>
<evidence type="ECO:0000256" key="3">
    <source>
        <dbReference type="ARBA" id="ARBA00022448"/>
    </source>
</evidence>
<evidence type="ECO:0000256" key="7">
    <source>
        <dbReference type="RuleBase" id="RU003346"/>
    </source>
</evidence>
<dbReference type="OrthoDB" id="6612291at2759"/>
<reference evidence="11" key="1">
    <citation type="journal article" date="2017" name="Nat. Microbiol.">
        <title>Global analysis of biosynthetic gene clusters reveals vast potential of secondary metabolite production in Penicillium species.</title>
        <authorList>
            <person name="Nielsen J.C."/>
            <person name="Grijseels S."/>
            <person name="Prigent S."/>
            <person name="Ji B."/>
            <person name="Dainat J."/>
            <person name="Nielsen K.F."/>
            <person name="Frisvad J.C."/>
            <person name="Workman M."/>
            <person name="Nielsen J."/>
        </authorList>
    </citation>
    <scope>NUCLEOTIDE SEQUENCE [LARGE SCALE GENOMIC DNA]</scope>
    <source>
        <strain evidence="11">IBT 24891</strain>
    </source>
</reference>
<comment type="caution">
    <text evidence="10">The sequence shown here is derived from an EMBL/GenBank/DDBJ whole genome shotgun (WGS) entry which is preliminary data.</text>
</comment>
<keyword evidence="6 8" id="KW-0472">Membrane</keyword>
<dbReference type="PROSITE" id="PS50850">
    <property type="entry name" value="MFS"/>
    <property type="match status" value="1"/>
</dbReference>
<evidence type="ECO:0000313" key="10">
    <source>
        <dbReference type="EMBL" id="OQE19126.1"/>
    </source>
</evidence>
<feature type="transmembrane region" description="Helical" evidence="8">
    <location>
        <begin position="436"/>
        <end position="457"/>
    </location>
</feature>
<accession>A0A1V6SYT8</accession>
<sequence>MAPFLGFQGNRLNLVALLGILMPSIVSVGYNQSLLGGVLTLNAFEKQFPEISVADAAPQEKSRTSAIQGTVVAIYAMGGMFGALSCIGLGDLFGRRRVMMIASVTQLIGAVLQTSAFSFVQLIVSRIILGLGSGGLMATTPVWLSEISPAERRGANVSSIGLFAGLGAMIGLFVDFGMSFTAGSVGWRFPASIPVILSLIVLGFACVLPESPRWLIRKGRIDEARMILIALDDKSIGNGKIEKEIKEVQNSLHLAGGGSLRQIFQMGPQRVIHRAILASMVMAFMQMTGFNAITFYTNTIFETYLQLDSVRSRILAAIYQLISLIGGTICVFTIEGMGRRRLLIGSAAGNSISMALIAALGSQPDNPRAMRGAVVFIFIYHLIFVAGFGGVSPLYATEIAPLHLRATINGLAIGTWWMICVVITEITPIAIGTIQWRFFIIFAGLNAVMMVVVYFLFPETSGRSLEEVDRIFIESSSIWDSVWVAQRLPKMRGDLEGIAVPEDSVKGSA</sequence>
<name>A0A1V6SYT8_9EURO</name>
<dbReference type="InterPro" id="IPR036259">
    <property type="entry name" value="MFS_trans_sf"/>
</dbReference>
<evidence type="ECO:0000256" key="2">
    <source>
        <dbReference type="ARBA" id="ARBA00010992"/>
    </source>
</evidence>
<feature type="transmembrane region" description="Helical" evidence="8">
    <location>
        <begin position="98"/>
        <end position="117"/>
    </location>
</feature>